<dbReference type="AlphaFoldDB" id="A0A1L7D1I1"/>
<accession>A0A1L7D1I1</accession>
<feature type="compositionally biased region" description="Basic and acidic residues" evidence="1">
    <location>
        <begin position="178"/>
        <end position="198"/>
    </location>
</feature>
<gene>
    <name evidence="3" type="ORF">CPHO_01620</name>
</gene>
<organism evidence="3 4">
    <name type="scientific">Corynebacterium phocae</name>
    <dbReference type="NCBI Taxonomy" id="161895"/>
    <lineage>
        <taxon>Bacteria</taxon>
        <taxon>Bacillati</taxon>
        <taxon>Actinomycetota</taxon>
        <taxon>Actinomycetes</taxon>
        <taxon>Mycobacteriales</taxon>
        <taxon>Corynebacteriaceae</taxon>
        <taxon>Corynebacterium</taxon>
    </lineage>
</organism>
<feature type="compositionally biased region" description="Basic and acidic residues" evidence="1">
    <location>
        <begin position="111"/>
        <end position="121"/>
    </location>
</feature>
<feature type="transmembrane region" description="Helical" evidence="2">
    <location>
        <begin position="334"/>
        <end position="353"/>
    </location>
</feature>
<dbReference type="KEGG" id="cpho:CPHO_01620"/>
<dbReference type="RefSeq" id="WP_075732646.1">
    <property type="nucleotide sequence ID" value="NZ_CP009249.1"/>
</dbReference>
<feature type="transmembrane region" description="Helical" evidence="2">
    <location>
        <begin position="277"/>
        <end position="301"/>
    </location>
</feature>
<keyword evidence="2" id="KW-0472">Membrane</keyword>
<feature type="region of interest" description="Disordered" evidence="1">
    <location>
        <begin position="1"/>
        <end position="91"/>
    </location>
</feature>
<dbReference type="OrthoDB" id="4428184at2"/>
<dbReference type="EMBL" id="CP009249">
    <property type="protein sequence ID" value="APT91821.1"/>
    <property type="molecule type" value="Genomic_DNA"/>
</dbReference>
<feature type="compositionally biased region" description="Basic and acidic residues" evidence="1">
    <location>
        <begin position="130"/>
        <end position="159"/>
    </location>
</feature>
<keyword evidence="4" id="KW-1185">Reference proteome</keyword>
<feature type="transmembrane region" description="Helical" evidence="2">
    <location>
        <begin position="307"/>
        <end position="327"/>
    </location>
</feature>
<sequence>MAEEKQLTVAELLARNNKERTSAGGDERPRRRRRRSLEDGGISVAELTGSLPKVDKKPAQAKHSNVDIDETSPVIPAPVDPEEKAAADKLAAEKAAAEKAAAEKAAAAKAAAEKAADKAAAEKAAAAKAAADKAADKAAAEKAAAEKAAAEKRAADARKAEEIKRAEFARKAAAAKKAAAEKAAAEKAAADKAADKAAAESSQSPELLETLEPQDKSLAESPTRTVPSADDTAVIDKVPDNVSGTYTPLPADNSDLETTGEMDVVQVEEEPAKANPAVVVVLALAGIVLGAVLFKGFEILWGSLDRILVAVLAVAVCALLAGLVHVMRTERDKLSVVLAVAVGLLLTFAPLLLV</sequence>
<dbReference type="STRING" id="161895.CPHO_01620"/>
<evidence type="ECO:0000256" key="2">
    <source>
        <dbReference type="SAM" id="Phobius"/>
    </source>
</evidence>
<keyword evidence="2" id="KW-1133">Transmembrane helix</keyword>
<keyword evidence="2" id="KW-0812">Transmembrane</keyword>
<feature type="compositionally biased region" description="Basic and acidic residues" evidence="1">
    <location>
        <begin position="81"/>
        <end position="91"/>
    </location>
</feature>
<protein>
    <submittedName>
        <fullName evidence="3">Uncharacterized protein</fullName>
    </submittedName>
</protein>
<name>A0A1L7D1I1_9CORY</name>
<evidence type="ECO:0000313" key="4">
    <source>
        <dbReference type="Proteomes" id="UP000185491"/>
    </source>
</evidence>
<feature type="compositionally biased region" description="Basic and acidic residues" evidence="1">
    <location>
        <begin position="16"/>
        <end position="29"/>
    </location>
</feature>
<feature type="region of interest" description="Disordered" evidence="1">
    <location>
        <begin position="109"/>
        <end position="159"/>
    </location>
</feature>
<feature type="region of interest" description="Disordered" evidence="1">
    <location>
        <begin position="175"/>
        <end position="255"/>
    </location>
</feature>
<proteinExistence type="predicted"/>
<reference evidence="3 4" key="1">
    <citation type="submission" date="2014-08" db="EMBL/GenBank/DDBJ databases">
        <title>Complete genome sequence of Corynebacterium phocae M408/89/1(T)(=DSM 44612(T)), isolated from the common seal (Phoca vitulina).</title>
        <authorList>
            <person name="Ruckert C."/>
            <person name="Albersmeier A."/>
            <person name="Winkler A."/>
            <person name="Kalinowski J."/>
        </authorList>
    </citation>
    <scope>NUCLEOTIDE SEQUENCE [LARGE SCALE GENOMIC DNA]</scope>
    <source>
        <strain evidence="3 4">M408/89/1</strain>
    </source>
</reference>
<dbReference type="Proteomes" id="UP000185491">
    <property type="component" value="Chromosome"/>
</dbReference>
<evidence type="ECO:0000313" key="3">
    <source>
        <dbReference type="EMBL" id="APT91821.1"/>
    </source>
</evidence>
<evidence type="ECO:0000256" key="1">
    <source>
        <dbReference type="SAM" id="MobiDB-lite"/>
    </source>
</evidence>